<feature type="repeat" description="WD" evidence="8">
    <location>
        <begin position="151"/>
        <end position="182"/>
    </location>
</feature>
<dbReference type="SUPFAM" id="SSF50978">
    <property type="entry name" value="WD40 repeat-like"/>
    <property type="match status" value="1"/>
</dbReference>
<dbReference type="InterPro" id="IPR001680">
    <property type="entry name" value="WD40_rpt"/>
</dbReference>
<reference evidence="9" key="4">
    <citation type="submission" date="2025-09" db="UniProtKB">
        <authorList>
            <consortium name="Ensembl"/>
        </authorList>
    </citation>
    <scope>IDENTIFICATION</scope>
</reference>
<dbReference type="AlphaFoldDB" id="H2XQ91"/>
<evidence type="ECO:0000256" key="1">
    <source>
        <dbReference type="ARBA" id="ARBA00004123"/>
    </source>
</evidence>
<keyword evidence="4 8" id="KW-0853">WD repeat</keyword>
<keyword evidence="10" id="KW-1185">Reference proteome</keyword>
<dbReference type="Gene3D" id="2.130.10.10">
    <property type="entry name" value="YVTN repeat-like/Quinoprotein amine dehydrogenase"/>
    <property type="match status" value="3"/>
</dbReference>
<dbReference type="OMA" id="TACIWGV"/>
<dbReference type="Ensembl" id="ENSCINT00000032617.1">
    <property type="protein sequence ID" value="ENSCINP00000031825.1"/>
    <property type="gene ID" value="ENSCING00000021679.1"/>
</dbReference>
<comment type="subcellular location">
    <subcellularLocation>
        <location evidence="2">Cytoplasm</location>
    </subcellularLocation>
    <subcellularLocation>
        <location evidence="1">Nucleus</location>
    </subcellularLocation>
</comment>
<dbReference type="PROSITE" id="PS50082">
    <property type="entry name" value="WD_REPEATS_2"/>
    <property type="match status" value="2"/>
</dbReference>
<dbReference type="InterPro" id="IPR015943">
    <property type="entry name" value="WD40/YVTN_repeat-like_dom_sf"/>
</dbReference>
<dbReference type="InterPro" id="IPR019775">
    <property type="entry name" value="WD40_repeat_CS"/>
</dbReference>
<proteinExistence type="predicted"/>
<dbReference type="Pfam" id="PF00400">
    <property type="entry name" value="WD40"/>
    <property type="match status" value="5"/>
</dbReference>
<dbReference type="GO" id="GO:0005737">
    <property type="term" value="C:cytoplasm"/>
    <property type="evidence" value="ECO:0007669"/>
    <property type="project" value="UniProtKB-SubCell"/>
</dbReference>
<organism evidence="9 10">
    <name type="scientific">Ciona intestinalis</name>
    <name type="common">Transparent sea squirt</name>
    <name type="synonym">Ascidia intestinalis</name>
    <dbReference type="NCBI Taxonomy" id="7719"/>
    <lineage>
        <taxon>Eukaryota</taxon>
        <taxon>Metazoa</taxon>
        <taxon>Chordata</taxon>
        <taxon>Tunicata</taxon>
        <taxon>Ascidiacea</taxon>
        <taxon>Phlebobranchia</taxon>
        <taxon>Cionidae</taxon>
        <taxon>Ciona</taxon>
    </lineage>
</organism>
<evidence type="ECO:0000256" key="8">
    <source>
        <dbReference type="PROSITE-ProRule" id="PRU00221"/>
    </source>
</evidence>
<keyword evidence="6" id="KW-0539">Nucleus</keyword>
<sequence>MRTRLHSLFDQIEDEFSEIYTENTELRKTITALNEKLQTCDHAPSDKNELAPTNGLDILKSNIKGKSSGISSSQLSQRLKTTYKTGTSKLVSSFKPSANVICKAVQEFRGHKDGIWDVSSSQVNVNIAGSASADQKAKLRNTQNGECVATYHGHSGSVNCVRFHPERQVALTVSGDTTAQVWGYDCSGVNDELNDYDSVEGEEKHHDTPGNCLFGCNVYWYITDSTPQVSQDYHNPLICVTCHTSPVVGCDWLMDGVHFVTASWDRTSCLIDSSTSQTVQTLSGHDLPLTYVSAHSKQKLIVTSSKDATFRVCDFRVPTVHTVIVGQGHTQSISSAVFTTDEKIVSSSDDRCVKVWDLKSMRAPIASMRFDSPVNRISVSRRGVIVIPHDNRQIRLYDTSGARIARLPRNDRTSHRRVVTAATWVEGATPSVLTCGWDKLIIGWNIEIPNSLTLQK</sequence>
<keyword evidence="5" id="KW-0677">Repeat</keyword>
<evidence type="ECO:0000256" key="2">
    <source>
        <dbReference type="ARBA" id="ARBA00004496"/>
    </source>
</evidence>
<evidence type="ECO:0000313" key="9">
    <source>
        <dbReference type="Ensembl" id="ENSCINP00000031825.1"/>
    </source>
</evidence>
<accession>H2XQ91</accession>
<evidence type="ECO:0000256" key="7">
    <source>
        <dbReference type="ARBA" id="ARBA00040954"/>
    </source>
</evidence>
<dbReference type="PANTHER" id="PTHR19855">
    <property type="entry name" value="WD40 REPEAT PROTEIN 12, 37"/>
    <property type="match status" value="1"/>
</dbReference>
<dbReference type="FunCoup" id="H2XQ91">
    <property type="interactions" value="339"/>
</dbReference>
<name>H2XQ91_CIOIN</name>
<reference evidence="9" key="2">
    <citation type="journal article" date="2008" name="Genome Biol.">
        <title>Improved genome assembly and evidence-based global gene model set for the chordate Ciona intestinalis: new insight into intron and operon populations.</title>
        <authorList>
            <person name="Satou Y."/>
            <person name="Mineta K."/>
            <person name="Ogasawara M."/>
            <person name="Sasakura Y."/>
            <person name="Shoguchi E."/>
            <person name="Ueno K."/>
            <person name="Yamada L."/>
            <person name="Matsumoto J."/>
            <person name="Wasserscheid J."/>
            <person name="Dewar K."/>
            <person name="Wiley G.B."/>
            <person name="Macmil S.L."/>
            <person name="Roe B.A."/>
            <person name="Zeller R.W."/>
            <person name="Hastings K.E."/>
            <person name="Lemaire P."/>
            <person name="Lindquist E."/>
            <person name="Endo T."/>
            <person name="Hotta K."/>
            <person name="Inaba K."/>
        </authorList>
    </citation>
    <scope>NUCLEOTIDE SEQUENCE [LARGE SCALE GENOMIC DNA]</scope>
    <source>
        <strain evidence="9">wild type</strain>
    </source>
</reference>
<evidence type="ECO:0000313" key="10">
    <source>
        <dbReference type="Proteomes" id="UP000008144"/>
    </source>
</evidence>
<dbReference type="SMART" id="SM00320">
    <property type="entry name" value="WD40"/>
    <property type="match status" value="7"/>
</dbReference>
<feature type="repeat" description="WD" evidence="8">
    <location>
        <begin position="326"/>
        <end position="366"/>
    </location>
</feature>
<evidence type="ECO:0000256" key="6">
    <source>
        <dbReference type="ARBA" id="ARBA00023242"/>
    </source>
</evidence>
<reference evidence="10" key="1">
    <citation type="journal article" date="2002" name="Science">
        <title>The draft genome of Ciona intestinalis: insights into chordate and vertebrate origins.</title>
        <authorList>
            <person name="Dehal P."/>
            <person name="Satou Y."/>
            <person name="Campbell R.K."/>
            <person name="Chapman J."/>
            <person name="Degnan B."/>
            <person name="De Tomaso A."/>
            <person name="Davidson B."/>
            <person name="Di Gregorio A."/>
            <person name="Gelpke M."/>
            <person name="Goodstein D.M."/>
            <person name="Harafuji N."/>
            <person name="Hastings K.E."/>
            <person name="Ho I."/>
            <person name="Hotta K."/>
            <person name="Huang W."/>
            <person name="Kawashima T."/>
            <person name="Lemaire P."/>
            <person name="Martinez D."/>
            <person name="Meinertzhagen I.A."/>
            <person name="Necula S."/>
            <person name="Nonaka M."/>
            <person name="Putnam N."/>
            <person name="Rash S."/>
            <person name="Saiga H."/>
            <person name="Satake M."/>
            <person name="Terry A."/>
            <person name="Yamada L."/>
            <person name="Wang H.G."/>
            <person name="Awazu S."/>
            <person name="Azumi K."/>
            <person name="Boore J."/>
            <person name="Branno M."/>
            <person name="Chin-Bow S."/>
            <person name="DeSantis R."/>
            <person name="Doyle S."/>
            <person name="Francino P."/>
            <person name="Keys D.N."/>
            <person name="Haga S."/>
            <person name="Hayashi H."/>
            <person name="Hino K."/>
            <person name="Imai K.S."/>
            <person name="Inaba K."/>
            <person name="Kano S."/>
            <person name="Kobayashi K."/>
            <person name="Kobayashi M."/>
            <person name="Lee B.I."/>
            <person name="Makabe K.W."/>
            <person name="Manohar C."/>
            <person name="Matassi G."/>
            <person name="Medina M."/>
            <person name="Mochizuki Y."/>
            <person name="Mount S."/>
            <person name="Morishita T."/>
            <person name="Miura S."/>
            <person name="Nakayama A."/>
            <person name="Nishizaka S."/>
            <person name="Nomoto H."/>
            <person name="Ohta F."/>
            <person name="Oishi K."/>
            <person name="Rigoutsos I."/>
            <person name="Sano M."/>
            <person name="Sasaki A."/>
            <person name="Sasakura Y."/>
            <person name="Shoguchi E."/>
            <person name="Shin-i T."/>
            <person name="Spagnuolo A."/>
            <person name="Stainier D."/>
            <person name="Suzuki M.M."/>
            <person name="Tassy O."/>
            <person name="Takatori N."/>
            <person name="Tokuoka M."/>
            <person name="Yagi K."/>
            <person name="Yoshizaki F."/>
            <person name="Wada S."/>
            <person name="Zhang C."/>
            <person name="Hyatt P.D."/>
            <person name="Larimer F."/>
            <person name="Detter C."/>
            <person name="Doggett N."/>
            <person name="Glavina T."/>
            <person name="Hawkins T."/>
            <person name="Richardson P."/>
            <person name="Lucas S."/>
            <person name="Kohara Y."/>
            <person name="Levine M."/>
            <person name="Satoh N."/>
            <person name="Rokhsar D.S."/>
        </authorList>
    </citation>
    <scope>NUCLEOTIDE SEQUENCE [LARGE SCALE GENOMIC DNA]</scope>
</reference>
<protein>
    <recommendedName>
        <fullName evidence="7">WD repeat-containing protein 37</fullName>
    </recommendedName>
</protein>
<dbReference type="GO" id="GO:0005634">
    <property type="term" value="C:nucleus"/>
    <property type="evidence" value="ECO:0007669"/>
    <property type="project" value="UniProtKB-SubCell"/>
</dbReference>
<reference evidence="9" key="3">
    <citation type="submission" date="2025-08" db="UniProtKB">
        <authorList>
            <consortium name="Ensembl"/>
        </authorList>
    </citation>
    <scope>IDENTIFICATION</scope>
</reference>
<evidence type="ECO:0000256" key="3">
    <source>
        <dbReference type="ARBA" id="ARBA00022490"/>
    </source>
</evidence>
<dbReference type="PANTHER" id="PTHR19855:SF12">
    <property type="entry name" value="WD REPEAT-CONTAINING PROTEIN 37"/>
    <property type="match status" value="1"/>
</dbReference>
<dbReference type="HOGENOM" id="CLU_036428_0_0_1"/>
<dbReference type="STRING" id="7719.ENSCINP00000031825"/>
<dbReference type="PROSITE" id="PS00678">
    <property type="entry name" value="WD_REPEATS_1"/>
    <property type="match status" value="1"/>
</dbReference>
<dbReference type="InterPro" id="IPR036322">
    <property type="entry name" value="WD40_repeat_dom_sf"/>
</dbReference>
<dbReference type="FunFam" id="2.130.10.10:FF:001150">
    <property type="entry name" value="WD repeat-containing protein 37"/>
    <property type="match status" value="1"/>
</dbReference>
<dbReference type="Proteomes" id="UP000008144">
    <property type="component" value="Chromosome 8"/>
</dbReference>
<dbReference type="EMBL" id="EAAA01002776">
    <property type="status" value="NOT_ANNOTATED_CDS"/>
    <property type="molecule type" value="Genomic_DNA"/>
</dbReference>
<evidence type="ECO:0000256" key="5">
    <source>
        <dbReference type="ARBA" id="ARBA00022737"/>
    </source>
</evidence>
<dbReference type="PROSITE" id="PS50294">
    <property type="entry name" value="WD_REPEATS_REGION"/>
    <property type="match status" value="2"/>
</dbReference>
<dbReference type="InParanoid" id="H2XQ91"/>
<evidence type="ECO:0000256" key="4">
    <source>
        <dbReference type="ARBA" id="ARBA00022574"/>
    </source>
</evidence>
<dbReference type="GeneTree" id="ENSGT00930000150950"/>
<keyword evidence="3" id="KW-0963">Cytoplasm</keyword>